<protein>
    <submittedName>
        <fullName evidence="1">Uncharacterized protein</fullName>
    </submittedName>
</protein>
<dbReference type="GO" id="GO:0010333">
    <property type="term" value="F:terpene synthase activity"/>
    <property type="evidence" value="ECO:0007669"/>
    <property type="project" value="InterPro"/>
</dbReference>
<reference evidence="1 2" key="1">
    <citation type="journal article" date="2019" name="Nat. Plants">
        <title>Stout camphor tree genome fills gaps in understanding of flowering plant genome evolution.</title>
        <authorList>
            <person name="Chaw S.M."/>
            <person name="Liu Y.C."/>
            <person name="Wu Y.W."/>
            <person name="Wang H.Y."/>
            <person name="Lin C.I."/>
            <person name="Wu C.S."/>
            <person name="Ke H.M."/>
            <person name="Chang L.Y."/>
            <person name="Hsu C.Y."/>
            <person name="Yang H.T."/>
            <person name="Sudianto E."/>
            <person name="Hsu M.H."/>
            <person name="Wu K.P."/>
            <person name="Wang L.N."/>
            <person name="Leebens-Mack J.H."/>
            <person name="Tsai I.J."/>
        </authorList>
    </citation>
    <scope>NUCLEOTIDE SEQUENCE [LARGE SCALE GENOMIC DNA]</scope>
    <source>
        <strain evidence="2">cv. Chaw 1501</strain>
        <tissue evidence="1">Young leaves</tissue>
    </source>
</reference>
<proteinExistence type="predicted"/>
<evidence type="ECO:0000313" key="1">
    <source>
        <dbReference type="EMBL" id="RWR93530.1"/>
    </source>
</evidence>
<dbReference type="InterPro" id="IPR008930">
    <property type="entry name" value="Terpenoid_cyclase/PrenylTrfase"/>
</dbReference>
<evidence type="ECO:0000313" key="2">
    <source>
        <dbReference type="Proteomes" id="UP000283530"/>
    </source>
</evidence>
<dbReference type="EMBL" id="QPKB01000010">
    <property type="protein sequence ID" value="RWR93530.1"/>
    <property type="molecule type" value="Genomic_DNA"/>
</dbReference>
<comment type="caution">
    <text evidence="1">The sequence shown here is derived from an EMBL/GenBank/DDBJ whole genome shotgun (WGS) entry which is preliminary data.</text>
</comment>
<dbReference type="Proteomes" id="UP000283530">
    <property type="component" value="Unassembled WGS sequence"/>
</dbReference>
<sequence length="67" mass="7568">MKKDLHVVSTRFRLLRQHGYKVSIGICSLISLELPPSPPPNRVAKWIHIATDVRMPAGIKVLRVVID</sequence>
<organism evidence="1 2">
    <name type="scientific">Cinnamomum micranthum f. kanehirae</name>
    <dbReference type="NCBI Taxonomy" id="337451"/>
    <lineage>
        <taxon>Eukaryota</taxon>
        <taxon>Viridiplantae</taxon>
        <taxon>Streptophyta</taxon>
        <taxon>Embryophyta</taxon>
        <taxon>Tracheophyta</taxon>
        <taxon>Spermatophyta</taxon>
        <taxon>Magnoliopsida</taxon>
        <taxon>Magnoliidae</taxon>
        <taxon>Laurales</taxon>
        <taxon>Lauraceae</taxon>
        <taxon>Cinnamomum</taxon>
    </lineage>
</organism>
<name>A0A3S4PQG1_9MAGN</name>
<dbReference type="AlphaFoldDB" id="A0A3S4PQG1"/>
<keyword evidence="2" id="KW-1185">Reference proteome</keyword>
<dbReference type="Gene3D" id="1.50.10.130">
    <property type="entry name" value="Terpene synthase, N-terminal domain"/>
    <property type="match status" value="1"/>
</dbReference>
<dbReference type="SUPFAM" id="SSF48239">
    <property type="entry name" value="Terpenoid cyclases/Protein prenyltransferases"/>
    <property type="match status" value="1"/>
</dbReference>
<accession>A0A3S4PQG1</accession>
<dbReference type="InterPro" id="IPR036965">
    <property type="entry name" value="Terpene_synth_N_sf"/>
</dbReference>
<gene>
    <name evidence="1" type="ORF">CKAN_02278900</name>
</gene>